<feature type="domain" description="VWFA" evidence="2">
    <location>
        <begin position="449"/>
        <end position="589"/>
    </location>
</feature>
<accession>A0A6M4INT2</accession>
<evidence type="ECO:0000256" key="1">
    <source>
        <dbReference type="SAM" id="MobiDB-lite"/>
    </source>
</evidence>
<evidence type="ECO:0000313" key="4">
    <source>
        <dbReference type="Proteomes" id="UP000500938"/>
    </source>
</evidence>
<dbReference type="Pfam" id="PF13519">
    <property type="entry name" value="VWA_2"/>
    <property type="match status" value="1"/>
</dbReference>
<dbReference type="InterPro" id="IPR041628">
    <property type="entry name" value="ChlI/MoxR_AAA_lid"/>
</dbReference>
<dbReference type="Proteomes" id="UP000500938">
    <property type="component" value="Chromosome"/>
</dbReference>
<dbReference type="PROSITE" id="PS50234">
    <property type="entry name" value="VWFA"/>
    <property type="match status" value="1"/>
</dbReference>
<dbReference type="RefSeq" id="WP_171225020.1">
    <property type="nucleotide sequence ID" value="NZ_CP053085.1"/>
</dbReference>
<dbReference type="SUPFAM" id="SSF52540">
    <property type="entry name" value="P-loop containing nucleoside triphosphate hydrolases"/>
    <property type="match status" value="1"/>
</dbReference>
<dbReference type="SUPFAM" id="SSF53300">
    <property type="entry name" value="vWA-like"/>
    <property type="match status" value="1"/>
</dbReference>
<dbReference type="EMBL" id="CP053085">
    <property type="protein sequence ID" value="QJR35588.1"/>
    <property type="molecule type" value="Genomic_DNA"/>
</dbReference>
<dbReference type="SMART" id="SM00327">
    <property type="entry name" value="VWA"/>
    <property type="match status" value="1"/>
</dbReference>
<name>A0A6M4INT2_9BACT</name>
<dbReference type="PANTHER" id="PTHR43473:SF2">
    <property type="entry name" value="MAGNESIUM-CHELATASE SUBUNIT CHLD, CHLOROPLASTIC"/>
    <property type="match status" value="1"/>
</dbReference>
<dbReference type="NCBIfam" id="NF009943">
    <property type="entry name" value="PRK13406.1"/>
    <property type="match status" value="1"/>
</dbReference>
<dbReference type="Gene3D" id="3.40.50.300">
    <property type="entry name" value="P-loop containing nucleotide triphosphate hydrolases"/>
    <property type="match status" value="1"/>
</dbReference>
<feature type="compositionally biased region" description="Acidic residues" evidence="1">
    <location>
        <begin position="315"/>
        <end position="324"/>
    </location>
</feature>
<keyword evidence="4" id="KW-1185">Reference proteome</keyword>
<dbReference type="Gene3D" id="3.40.50.410">
    <property type="entry name" value="von Willebrand factor, type A domain"/>
    <property type="match status" value="1"/>
</dbReference>
<dbReference type="AlphaFoldDB" id="A0A6M4INT2"/>
<dbReference type="InterPro" id="IPR036465">
    <property type="entry name" value="vWFA_dom_sf"/>
</dbReference>
<proteinExistence type="predicted"/>
<dbReference type="KEGG" id="ggr:HKW67_08745"/>
<dbReference type="Gene3D" id="1.10.8.80">
    <property type="entry name" value="Magnesium chelatase subunit I, C-Terminal domain"/>
    <property type="match status" value="1"/>
</dbReference>
<evidence type="ECO:0000259" key="2">
    <source>
        <dbReference type="PROSITE" id="PS50234"/>
    </source>
</evidence>
<gene>
    <name evidence="3" type="ORF">HKW67_08745</name>
</gene>
<dbReference type="Pfam" id="PF17863">
    <property type="entry name" value="AAA_lid_2"/>
    <property type="match status" value="1"/>
</dbReference>
<feature type="region of interest" description="Disordered" evidence="1">
    <location>
        <begin position="262"/>
        <end position="337"/>
    </location>
</feature>
<feature type="region of interest" description="Disordered" evidence="1">
    <location>
        <begin position="366"/>
        <end position="388"/>
    </location>
</feature>
<evidence type="ECO:0000313" key="3">
    <source>
        <dbReference type="EMBL" id="QJR35588.1"/>
    </source>
</evidence>
<feature type="compositionally biased region" description="Pro residues" evidence="1">
    <location>
        <begin position="280"/>
        <end position="291"/>
    </location>
</feature>
<reference evidence="3 4" key="1">
    <citation type="submission" date="2020-05" db="EMBL/GenBank/DDBJ databases">
        <title>Complete genome sequence of Gemmatimonas greenlandica TET16.</title>
        <authorList>
            <person name="Zeng Y."/>
        </authorList>
    </citation>
    <scope>NUCLEOTIDE SEQUENCE [LARGE SCALE GENOMIC DNA]</scope>
    <source>
        <strain evidence="3 4">TET16</strain>
    </source>
</reference>
<dbReference type="PANTHER" id="PTHR43473">
    <property type="entry name" value="MAGNESIUM-CHELATASE SUBUNIT CHLD, CHLOROPLASTIC"/>
    <property type="match status" value="1"/>
</dbReference>
<dbReference type="InterPro" id="IPR002035">
    <property type="entry name" value="VWF_A"/>
</dbReference>
<protein>
    <submittedName>
        <fullName evidence="3">Magnesium chelatase subunit D</fullName>
    </submittedName>
</protein>
<dbReference type="InterPro" id="IPR027417">
    <property type="entry name" value="P-loop_NTPase"/>
</dbReference>
<organism evidence="3 4">
    <name type="scientific">Gemmatimonas groenlandica</name>
    <dbReference type="NCBI Taxonomy" id="2732249"/>
    <lineage>
        <taxon>Bacteria</taxon>
        <taxon>Pseudomonadati</taxon>
        <taxon>Gemmatimonadota</taxon>
        <taxon>Gemmatimonadia</taxon>
        <taxon>Gemmatimonadales</taxon>
        <taxon>Gemmatimonadaceae</taxon>
        <taxon>Gemmatimonas</taxon>
    </lineage>
</organism>
<feature type="compositionally biased region" description="Pro residues" evidence="1">
    <location>
        <begin position="302"/>
        <end position="311"/>
    </location>
</feature>
<sequence>MSSAVADLPRGGPALTALLLAVDARGLGGAMLDHPLHEQARSFSLLVQRALPDGAPLRRVPSSVTPDRLYGGVDLAATLSTGTLVAERGVLAAADGGVIVVPMAERLSVAARTALCEVLDYAEVQVARDGIGEHHAARICAIVMDESIDDESVHDALRDRLAFVVRMRGSASEALLDDTDELAVASWERQARDARHRVMSVSVDDSWIAALCETADAFGIDSVRAPLMALRCARAHAALHGRLMITEADAEVAAALVLAPRATRLPPPPEEPANDNEQPGEPPPSSPPEPPSAKDGESADAPEPPTPPDQQPPDADSDESEQNDDAPSPPSSSTDVLREAVTSALPPGMLAQLLEKVSGGSMQGRVGAEKQNMLRGRPRGSRSGLPRGGARLHLLETLRAAAPWQRARLKQAAAAALLSATPTTKARPRVNIRREDFRIRRYIEKTGTTVLFVVDASGSSALNRLAEAKGAVEMLLAESYARRDRVSLIAFRGKDTELLLPPTRALARAKKVLAALPGGGGTPLAHAIEAALEQALGAKRAGSAPLVVMLTDGRANIARDGTPGRPGAERDALAASARFAQQHIPALFVDTSARGEPVARRVADAMRARYVLLPAANAKALGGLVRTAMQMAEGSDRA</sequence>